<protein>
    <submittedName>
        <fullName evidence="1">Uncharacterized protein</fullName>
    </submittedName>
</protein>
<comment type="caution">
    <text evidence="1">The sequence shown here is derived from an EMBL/GenBank/DDBJ whole genome shotgun (WGS) entry which is preliminary data.</text>
</comment>
<gene>
    <name evidence="1" type="ORF">HICCMSTLAB_LOCUS8298</name>
</gene>
<evidence type="ECO:0000313" key="1">
    <source>
        <dbReference type="EMBL" id="CAG5096615.1"/>
    </source>
</evidence>
<dbReference type="Proteomes" id="UP000786811">
    <property type="component" value="Unassembled WGS sequence"/>
</dbReference>
<dbReference type="EMBL" id="CAJNRD030001121">
    <property type="protein sequence ID" value="CAG5096615.1"/>
    <property type="molecule type" value="Genomic_DNA"/>
</dbReference>
<keyword evidence="2" id="KW-1185">Reference proteome</keyword>
<proteinExistence type="predicted"/>
<reference evidence="1" key="1">
    <citation type="submission" date="2021-04" db="EMBL/GenBank/DDBJ databases">
        <authorList>
            <person name="Chebbi M.A.C M."/>
        </authorList>
    </citation>
    <scope>NUCLEOTIDE SEQUENCE</scope>
</reference>
<evidence type="ECO:0000313" key="2">
    <source>
        <dbReference type="Proteomes" id="UP000786811"/>
    </source>
</evidence>
<dbReference type="OrthoDB" id="10064535at2759"/>
<organism evidence="1 2">
    <name type="scientific">Cotesia congregata</name>
    <name type="common">Parasitoid wasp</name>
    <name type="synonym">Apanteles congregatus</name>
    <dbReference type="NCBI Taxonomy" id="51543"/>
    <lineage>
        <taxon>Eukaryota</taxon>
        <taxon>Metazoa</taxon>
        <taxon>Ecdysozoa</taxon>
        <taxon>Arthropoda</taxon>
        <taxon>Hexapoda</taxon>
        <taxon>Insecta</taxon>
        <taxon>Pterygota</taxon>
        <taxon>Neoptera</taxon>
        <taxon>Endopterygota</taxon>
        <taxon>Hymenoptera</taxon>
        <taxon>Apocrita</taxon>
        <taxon>Ichneumonoidea</taxon>
        <taxon>Braconidae</taxon>
        <taxon>Microgastrinae</taxon>
        <taxon>Cotesia</taxon>
    </lineage>
</organism>
<name>A0A8J2MR32_COTCN</name>
<dbReference type="AlphaFoldDB" id="A0A8J2MR32"/>
<accession>A0A8J2MR32</accession>
<sequence length="138" mass="15963">MKMSINIYKITLFSNKQNYSWLTVKMNSTMVWKKVIGVRAQKFQSYKQLIVENLNLNHNQASSVLSKNTHILDIPKERIIRNCAICQHHGVHFDNVDDSSCQFLEMTKEQLENTIAILKEMGAQYINTCILNRKSGSL</sequence>